<dbReference type="Gene3D" id="2.10.109.10">
    <property type="entry name" value="Umud Fragment, subunit A"/>
    <property type="match status" value="1"/>
</dbReference>
<dbReference type="PROSITE" id="PS00761">
    <property type="entry name" value="SPASE_I_3"/>
    <property type="match status" value="1"/>
</dbReference>
<dbReference type="CDD" id="cd06530">
    <property type="entry name" value="S26_SPase_I"/>
    <property type="match status" value="1"/>
</dbReference>
<comment type="catalytic activity">
    <reaction evidence="1 6">
        <text>Cleavage of hydrophobic, N-terminal signal or leader sequences from secreted and periplasmic proteins.</text>
        <dbReference type="EC" id="3.4.21.89"/>
    </reaction>
</comment>
<dbReference type="PANTHER" id="PTHR43390:SF1">
    <property type="entry name" value="CHLOROPLAST PROCESSING PEPTIDASE"/>
    <property type="match status" value="1"/>
</dbReference>
<reference evidence="8 9" key="1">
    <citation type="submission" date="2023-07" db="EMBL/GenBank/DDBJ databases">
        <title>Genomic Encyclopedia of Type Strains, Phase IV (KMG-IV): sequencing the most valuable type-strain genomes for metagenomic binning, comparative biology and taxonomic classification.</title>
        <authorList>
            <person name="Goeker M."/>
        </authorList>
    </citation>
    <scope>NUCLEOTIDE SEQUENCE [LARGE SCALE GENOMIC DNA]</scope>
    <source>
        <strain evidence="8 9">DSM 9768</strain>
    </source>
</reference>
<comment type="subcellular location">
    <subcellularLocation>
        <location evidence="2">Cell membrane</location>
        <topology evidence="2">Single-pass type II membrane protein</topology>
    </subcellularLocation>
    <subcellularLocation>
        <location evidence="6">Membrane</location>
        <topology evidence="6">Single-pass type II membrane protein</topology>
    </subcellularLocation>
</comment>
<evidence type="ECO:0000313" key="9">
    <source>
        <dbReference type="Proteomes" id="UP001230005"/>
    </source>
</evidence>
<dbReference type="EC" id="3.4.21.89" evidence="4 6"/>
<name>A0ABT9ZPK4_9BACI</name>
<evidence type="ECO:0000256" key="1">
    <source>
        <dbReference type="ARBA" id="ARBA00000677"/>
    </source>
</evidence>
<feature type="domain" description="Peptidase S26" evidence="7">
    <location>
        <begin position="10"/>
        <end position="196"/>
    </location>
</feature>
<protein>
    <recommendedName>
        <fullName evidence="4 6">Signal peptidase I</fullName>
        <ecNumber evidence="4 6">3.4.21.89</ecNumber>
    </recommendedName>
</protein>
<evidence type="ECO:0000256" key="4">
    <source>
        <dbReference type="ARBA" id="ARBA00013208"/>
    </source>
</evidence>
<feature type="transmembrane region" description="Helical" evidence="6">
    <location>
        <begin position="12"/>
        <end position="30"/>
    </location>
</feature>
<gene>
    <name evidence="8" type="ORF">J2S74_000014</name>
</gene>
<evidence type="ECO:0000259" key="7">
    <source>
        <dbReference type="Pfam" id="PF10502"/>
    </source>
</evidence>
<dbReference type="GO" id="GO:0009003">
    <property type="term" value="F:signal peptidase activity"/>
    <property type="evidence" value="ECO:0007669"/>
    <property type="project" value="UniProtKB-EC"/>
</dbReference>
<dbReference type="Pfam" id="PF10502">
    <property type="entry name" value="Peptidase_S26"/>
    <property type="match status" value="1"/>
</dbReference>
<dbReference type="EMBL" id="JAUSUG010000001">
    <property type="protein sequence ID" value="MDQ0252642.1"/>
    <property type="molecule type" value="Genomic_DNA"/>
</dbReference>
<keyword evidence="6" id="KW-0812">Transmembrane</keyword>
<comment type="similarity">
    <text evidence="3 6">Belongs to the peptidase S26 family.</text>
</comment>
<keyword evidence="6" id="KW-1133">Transmembrane helix</keyword>
<proteinExistence type="inferred from homology"/>
<dbReference type="RefSeq" id="WP_307320268.1">
    <property type="nucleotide sequence ID" value="NZ_JAUSUG010000001.1"/>
</dbReference>
<dbReference type="PRINTS" id="PR00727">
    <property type="entry name" value="LEADERPTASE"/>
</dbReference>
<dbReference type="Proteomes" id="UP001230005">
    <property type="component" value="Unassembled WGS sequence"/>
</dbReference>
<sequence>MFKLISEFFSLIEAIIIALVLAVLISIFVIQPYKVDGRSMEPTLEGYNQETEQGGDHVLVFKTPFLLGGTPEFGDIVVVDSRVRNGRGWMDIILESPIVQFLDLAGNNEATHNWIKRVIGEPGDVLEVKNGVLHRNGTALEEEYIKEQIKEDFPPFTVPEDAVFVMGDNRNGSTDSRDVGPIPIDNVIGKVILRYYPFDRIENFLF</sequence>
<dbReference type="InterPro" id="IPR000223">
    <property type="entry name" value="Pept_S26A_signal_pept_1"/>
</dbReference>
<keyword evidence="6" id="KW-0645">Protease</keyword>
<organism evidence="8 9">
    <name type="scientific">Evansella vedderi</name>
    <dbReference type="NCBI Taxonomy" id="38282"/>
    <lineage>
        <taxon>Bacteria</taxon>
        <taxon>Bacillati</taxon>
        <taxon>Bacillota</taxon>
        <taxon>Bacilli</taxon>
        <taxon>Bacillales</taxon>
        <taxon>Bacillaceae</taxon>
        <taxon>Evansella</taxon>
    </lineage>
</organism>
<keyword evidence="5 6" id="KW-0378">Hydrolase</keyword>
<dbReference type="PROSITE" id="PS00760">
    <property type="entry name" value="SPASE_I_2"/>
    <property type="match status" value="1"/>
</dbReference>
<dbReference type="InterPro" id="IPR019757">
    <property type="entry name" value="Pept_S26A_signal_pept_1_Lys-AS"/>
</dbReference>
<dbReference type="InterPro" id="IPR019533">
    <property type="entry name" value="Peptidase_S26"/>
</dbReference>
<keyword evidence="9" id="KW-1185">Reference proteome</keyword>
<dbReference type="InterPro" id="IPR019758">
    <property type="entry name" value="Pept_S26A_signal_pept_1_CS"/>
</dbReference>
<dbReference type="NCBIfam" id="TIGR02227">
    <property type="entry name" value="sigpep_I_bact"/>
    <property type="match status" value="1"/>
</dbReference>
<evidence type="ECO:0000256" key="5">
    <source>
        <dbReference type="ARBA" id="ARBA00022801"/>
    </source>
</evidence>
<dbReference type="PANTHER" id="PTHR43390">
    <property type="entry name" value="SIGNAL PEPTIDASE I"/>
    <property type="match status" value="1"/>
</dbReference>
<accession>A0ABT9ZPK4</accession>
<evidence type="ECO:0000313" key="8">
    <source>
        <dbReference type="EMBL" id="MDQ0252642.1"/>
    </source>
</evidence>
<dbReference type="SUPFAM" id="SSF51306">
    <property type="entry name" value="LexA/Signal peptidase"/>
    <property type="match status" value="1"/>
</dbReference>
<evidence type="ECO:0000256" key="3">
    <source>
        <dbReference type="ARBA" id="ARBA00009370"/>
    </source>
</evidence>
<comment type="caution">
    <text evidence="8">The sequence shown here is derived from an EMBL/GenBank/DDBJ whole genome shotgun (WGS) entry which is preliminary data.</text>
</comment>
<evidence type="ECO:0000256" key="2">
    <source>
        <dbReference type="ARBA" id="ARBA00004401"/>
    </source>
</evidence>
<dbReference type="InterPro" id="IPR036286">
    <property type="entry name" value="LexA/Signal_pep-like_sf"/>
</dbReference>
<evidence type="ECO:0000256" key="6">
    <source>
        <dbReference type="RuleBase" id="RU362042"/>
    </source>
</evidence>
<keyword evidence="6" id="KW-0472">Membrane</keyword>